<organism evidence="2 3">
    <name type="scientific">Pristionchus mayeri</name>
    <dbReference type="NCBI Taxonomy" id="1317129"/>
    <lineage>
        <taxon>Eukaryota</taxon>
        <taxon>Metazoa</taxon>
        <taxon>Ecdysozoa</taxon>
        <taxon>Nematoda</taxon>
        <taxon>Chromadorea</taxon>
        <taxon>Rhabditida</taxon>
        <taxon>Rhabditina</taxon>
        <taxon>Diplogasteromorpha</taxon>
        <taxon>Diplogasteroidea</taxon>
        <taxon>Neodiplogasteridae</taxon>
        <taxon>Pristionchus</taxon>
    </lineage>
</organism>
<keyword evidence="3" id="KW-1185">Reference proteome</keyword>
<dbReference type="Proteomes" id="UP001328107">
    <property type="component" value="Unassembled WGS sequence"/>
</dbReference>
<keyword evidence="1" id="KW-1133">Transmembrane helix</keyword>
<evidence type="ECO:0000313" key="3">
    <source>
        <dbReference type="Proteomes" id="UP001328107"/>
    </source>
</evidence>
<evidence type="ECO:0000256" key="1">
    <source>
        <dbReference type="SAM" id="Phobius"/>
    </source>
</evidence>
<sequence length="205" mass="23694">MFQDFINIFVLPEEDENELSGFERGVRKTIDRAYRFGIASFFAYHTFDFLFNPIWMHGYVWSLNLPIDLDMADKSAGLIVAHQLKQVSYTERAIHSLMLTVFLMFMLWRCGFTMNSQRISTLMSFGVATGIIVIFARGLQMKQRLFSALHEGCYTIVMVFVVGLCLCIRLPNDREHRFDTGNVSKNMEKTEEVISKDGMISKKTK</sequence>
<comment type="caution">
    <text evidence="2">The sequence shown here is derived from an EMBL/GenBank/DDBJ whole genome shotgun (WGS) entry which is preliminary data.</text>
</comment>
<keyword evidence="1" id="KW-0812">Transmembrane</keyword>
<feature type="transmembrane region" description="Helical" evidence="1">
    <location>
        <begin position="145"/>
        <end position="168"/>
    </location>
</feature>
<name>A0AAN4ZEB0_9BILA</name>
<evidence type="ECO:0000313" key="2">
    <source>
        <dbReference type="EMBL" id="GMR39668.1"/>
    </source>
</evidence>
<keyword evidence="1" id="KW-0472">Membrane</keyword>
<reference evidence="3" key="1">
    <citation type="submission" date="2022-10" db="EMBL/GenBank/DDBJ databases">
        <title>Genome assembly of Pristionchus species.</title>
        <authorList>
            <person name="Yoshida K."/>
            <person name="Sommer R.J."/>
        </authorList>
    </citation>
    <scope>NUCLEOTIDE SEQUENCE [LARGE SCALE GENOMIC DNA]</scope>
    <source>
        <strain evidence="3">RS5460</strain>
    </source>
</reference>
<protein>
    <submittedName>
        <fullName evidence="2">Uncharacterized protein</fullName>
    </submittedName>
</protein>
<dbReference type="AlphaFoldDB" id="A0AAN4ZEB0"/>
<proteinExistence type="predicted"/>
<dbReference type="EMBL" id="BTRK01000002">
    <property type="protein sequence ID" value="GMR39668.1"/>
    <property type="molecule type" value="Genomic_DNA"/>
</dbReference>
<feature type="transmembrane region" description="Helical" evidence="1">
    <location>
        <begin position="93"/>
        <end position="112"/>
    </location>
</feature>
<accession>A0AAN4ZEB0</accession>
<feature type="transmembrane region" description="Helical" evidence="1">
    <location>
        <begin position="119"/>
        <end position="139"/>
    </location>
</feature>
<gene>
    <name evidence="2" type="ORF">PMAYCL1PPCAC_09863</name>
</gene>
<feature type="transmembrane region" description="Helical" evidence="1">
    <location>
        <begin position="33"/>
        <end position="55"/>
    </location>
</feature>